<evidence type="ECO:0000313" key="2">
    <source>
        <dbReference type="Proteomes" id="UP000831181"/>
    </source>
</evidence>
<keyword evidence="2" id="KW-1185">Reference proteome</keyword>
<dbReference type="EMBL" id="CP093361">
    <property type="protein sequence ID" value="UQS87196.1"/>
    <property type="molecule type" value="Genomic_DNA"/>
</dbReference>
<dbReference type="AlphaFoldDB" id="A0A976X602"/>
<proteinExistence type="predicted"/>
<sequence>MDLNRDQLDQVKQQLARAQQVSHFVIFETYDPTLNEKVRMVIDRNGYEEMKKARNATTPMKIIRDFVPVTDALARWAVAEHDAAAASMSGNGDVEALVQRMDECINEVLAENKLETNK</sequence>
<gene>
    <name evidence="1" type="ORF">MOO44_03275</name>
</gene>
<name>A0A976X602_9LACO</name>
<accession>A0A976X602</accession>
<protein>
    <submittedName>
        <fullName evidence="1">Uncharacterized protein</fullName>
    </submittedName>
</protein>
<reference evidence="1" key="1">
    <citation type="journal article" date="2022" name="Int. J. Syst. Evol. Microbiol.">
        <title>Apilactobacillus apisilvae sp. nov., Nicolia spurrieriana gen. nov. sp. nov., Bombilactobacillus folatiphilus sp. nov. and Bombilactobacillus thymidiniphilus sp. nov., four new lactic acid bacterial isolates from stingless bees Tetragonula carbonaria and Austroplebeia australis.</title>
        <authorList>
            <person name="Oliphant S.A."/>
            <person name="Watson-Haigh N.S."/>
            <person name="Sumby K.M."/>
            <person name="Gardner J."/>
            <person name="Groom S."/>
            <person name="Jiranek V."/>
        </authorList>
    </citation>
    <scope>NUCLEOTIDE SEQUENCE</scope>
    <source>
        <strain evidence="1">SGEP1_A5</strain>
    </source>
</reference>
<dbReference type="Proteomes" id="UP000831181">
    <property type="component" value="Chromosome"/>
</dbReference>
<evidence type="ECO:0000313" key="1">
    <source>
        <dbReference type="EMBL" id="UQS87196.1"/>
    </source>
</evidence>
<organism evidence="1 2">
    <name type="scientific">Nicoliella spurrieriana</name>
    <dbReference type="NCBI Taxonomy" id="2925830"/>
    <lineage>
        <taxon>Bacteria</taxon>
        <taxon>Bacillati</taxon>
        <taxon>Bacillota</taxon>
        <taxon>Bacilli</taxon>
        <taxon>Lactobacillales</taxon>
        <taxon>Lactobacillaceae</taxon>
        <taxon>Nicoliella</taxon>
    </lineage>
</organism>
<dbReference type="KEGG" id="lbe:MOO44_03275"/>
<dbReference type="RefSeq" id="WP_260116995.1">
    <property type="nucleotide sequence ID" value="NZ_CP093361.1"/>
</dbReference>